<name>A0AAD7CP82_MYCRO</name>
<feature type="region of interest" description="Disordered" evidence="1">
    <location>
        <begin position="151"/>
        <end position="217"/>
    </location>
</feature>
<dbReference type="EMBL" id="JARKIE010000304">
    <property type="protein sequence ID" value="KAJ7655958.1"/>
    <property type="molecule type" value="Genomic_DNA"/>
</dbReference>
<feature type="compositionally biased region" description="Basic and acidic residues" evidence="1">
    <location>
        <begin position="151"/>
        <end position="160"/>
    </location>
</feature>
<dbReference type="AlphaFoldDB" id="A0AAD7CP82"/>
<protein>
    <submittedName>
        <fullName evidence="2">Uncharacterized protein</fullName>
    </submittedName>
</protein>
<proteinExistence type="predicted"/>
<accession>A0AAD7CP82</accession>
<dbReference type="Proteomes" id="UP001221757">
    <property type="component" value="Unassembled WGS sequence"/>
</dbReference>
<sequence length="302" mass="33723">MYDSITPREFTWIILHEPDSNRDFEHGRPKDFMWASKKALNERTQALHGRAELHTVGRHTDLRMCVQTRVDTAVARGAYIRGKGRTFTAERDTDERSGVYACTVPSFPPVRLRPLRARARAGGRIPVAGARLRHGAGAVATLFVWDVGRGRGREGEEGAKKRGRGTHGSRGRRGRRRQNENRRGRKEGRVGSERWKGRKGYERGQRGRDQRMRHARAVHTRSTWVAAEHSSRIRGGGGRTRYGTAGRPCGSWAPSWRASTACGSERKRVTVMADGDEDAVGDPAHGPRVSICGRGVYRAALK</sequence>
<evidence type="ECO:0000313" key="2">
    <source>
        <dbReference type="EMBL" id="KAJ7655958.1"/>
    </source>
</evidence>
<feature type="compositionally biased region" description="Basic residues" evidence="1">
    <location>
        <begin position="161"/>
        <end position="176"/>
    </location>
</feature>
<feature type="compositionally biased region" description="Basic and acidic residues" evidence="1">
    <location>
        <begin position="177"/>
        <end position="212"/>
    </location>
</feature>
<evidence type="ECO:0000256" key="1">
    <source>
        <dbReference type="SAM" id="MobiDB-lite"/>
    </source>
</evidence>
<evidence type="ECO:0000313" key="3">
    <source>
        <dbReference type="Proteomes" id="UP001221757"/>
    </source>
</evidence>
<comment type="caution">
    <text evidence="2">The sequence shown here is derived from an EMBL/GenBank/DDBJ whole genome shotgun (WGS) entry which is preliminary data.</text>
</comment>
<reference evidence="2" key="1">
    <citation type="submission" date="2023-03" db="EMBL/GenBank/DDBJ databases">
        <title>Massive genome expansion in bonnet fungi (Mycena s.s.) driven by repeated elements and novel gene families across ecological guilds.</title>
        <authorList>
            <consortium name="Lawrence Berkeley National Laboratory"/>
            <person name="Harder C.B."/>
            <person name="Miyauchi S."/>
            <person name="Viragh M."/>
            <person name="Kuo A."/>
            <person name="Thoen E."/>
            <person name="Andreopoulos B."/>
            <person name="Lu D."/>
            <person name="Skrede I."/>
            <person name="Drula E."/>
            <person name="Henrissat B."/>
            <person name="Morin E."/>
            <person name="Kohler A."/>
            <person name="Barry K."/>
            <person name="LaButti K."/>
            <person name="Morin E."/>
            <person name="Salamov A."/>
            <person name="Lipzen A."/>
            <person name="Mereny Z."/>
            <person name="Hegedus B."/>
            <person name="Baldrian P."/>
            <person name="Stursova M."/>
            <person name="Weitz H."/>
            <person name="Taylor A."/>
            <person name="Grigoriev I.V."/>
            <person name="Nagy L.G."/>
            <person name="Martin F."/>
            <person name="Kauserud H."/>
        </authorList>
    </citation>
    <scope>NUCLEOTIDE SEQUENCE</scope>
    <source>
        <strain evidence="2">CBHHK067</strain>
    </source>
</reference>
<gene>
    <name evidence="2" type="ORF">B0H17DRAFT_1146291</name>
</gene>
<organism evidence="2 3">
    <name type="scientific">Mycena rosella</name>
    <name type="common">Pink bonnet</name>
    <name type="synonym">Agaricus rosellus</name>
    <dbReference type="NCBI Taxonomy" id="1033263"/>
    <lineage>
        <taxon>Eukaryota</taxon>
        <taxon>Fungi</taxon>
        <taxon>Dikarya</taxon>
        <taxon>Basidiomycota</taxon>
        <taxon>Agaricomycotina</taxon>
        <taxon>Agaricomycetes</taxon>
        <taxon>Agaricomycetidae</taxon>
        <taxon>Agaricales</taxon>
        <taxon>Marasmiineae</taxon>
        <taxon>Mycenaceae</taxon>
        <taxon>Mycena</taxon>
    </lineage>
</organism>
<keyword evidence="3" id="KW-1185">Reference proteome</keyword>